<protein>
    <submittedName>
        <fullName evidence="3">Uncharacterized protein</fullName>
    </submittedName>
</protein>
<dbReference type="PRINTS" id="PR00081">
    <property type="entry name" value="GDHRDH"/>
</dbReference>
<accession>A0AAN7T6F9</accession>
<dbReference type="InterPro" id="IPR036291">
    <property type="entry name" value="NAD(P)-bd_dom_sf"/>
</dbReference>
<dbReference type="Gene3D" id="3.40.50.720">
    <property type="entry name" value="NAD(P)-binding Rossmann-like Domain"/>
    <property type="match status" value="1"/>
</dbReference>
<dbReference type="PANTHER" id="PTHR42760">
    <property type="entry name" value="SHORT-CHAIN DEHYDROGENASES/REDUCTASES FAMILY MEMBER"/>
    <property type="match status" value="1"/>
</dbReference>
<proteinExistence type="inferred from homology"/>
<comment type="caution">
    <text evidence="3">The sequence shown here is derived from an EMBL/GenBank/DDBJ whole genome shotgun (WGS) entry which is preliminary data.</text>
</comment>
<dbReference type="AlphaFoldDB" id="A0AAN7T6F9"/>
<dbReference type="PANTHER" id="PTHR42760:SF122">
    <property type="entry name" value="NAD(P)-BINDING PROTEIN"/>
    <property type="match status" value="1"/>
</dbReference>
<evidence type="ECO:0000313" key="4">
    <source>
        <dbReference type="Proteomes" id="UP001309876"/>
    </source>
</evidence>
<evidence type="ECO:0000313" key="3">
    <source>
        <dbReference type="EMBL" id="KAK5090475.1"/>
    </source>
</evidence>
<dbReference type="PROSITE" id="PS00061">
    <property type="entry name" value="ADH_SHORT"/>
    <property type="match status" value="1"/>
</dbReference>
<dbReference type="InterPro" id="IPR020904">
    <property type="entry name" value="Sc_DH/Rdtase_CS"/>
</dbReference>
<evidence type="ECO:0000256" key="1">
    <source>
        <dbReference type="ARBA" id="ARBA00006484"/>
    </source>
</evidence>
<dbReference type="EMBL" id="JAVRRJ010000001">
    <property type="protein sequence ID" value="KAK5090475.1"/>
    <property type="molecule type" value="Genomic_DNA"/>
</dbReference>
<evidence type="ECO:0000256" key="2">
    <source>
        <dbReference type="ARBA" id="ARBA00022857"/>
    </source>
</evidence>
<dbReference type="GO" id="GO:0016616">
    <property type="term" value="F:oxidoreductase activity, acting on the CH-OH group of donors, NAD or NADP as acceptor"/>
    <property type="evidence" value="ECO:0007669"/>
    <property type="project" value="TreeGrafter"/>
</dbReference>
<reference evidence="3 4" key="1">
    <citation type="submission" date="2023-08" db="EMBL/GenBank/DDBJ databases">
        <title>Black Yeasts Isolated from many extreme environments.</title>
        <authorList>
            <person name="Coleine C."/>
            <person name="Stajich J.E."/>
            <person name="Selbmann L."/>
        </authorList>
    </citation>
    <scope>NUCLEOTIDE SEQUENCE [LARGE SCALE GENOMIC DNA]</scope>
    <source>
        <strain evidence="3 4">CCFEE 5910</strain>
    </source>
</reference>
<gene>
    <name evidence="3" type="ORF">LTR05_000647</name>
</gene>
<name>A0AAN7T6F9_9EURO</name>
<dbReference type="InterPro" id="IPR002347">
    <property type="entry name" value="SDR_fam"/>
</dbReference>
<keyword evidence="2" id="KW-0521">NADP</keyword>
<dbReference type="GO" id="GO:0006633">
    <property type="term" value="P:fatty acid biosynthetic process"/>
    <property type="evidence" value="ECO:0007669"/>
    <property type="project" value="TreeGrafter"/>
</dbReference>
<sequence length="272" mass="29028">MAYSGRLAVIAGGLGGLGTAIAQNLRRKGAHLALLYAPFEASRREEALSTAFQSKTPEKVTTIECDITSDTSVAEAFEAIEALAEERSIFPSICINAAGYVSVQPLAETSAEEARKNIVPNLLGPMIVSQAFYRLYTTHRSAREFHINDKTVSKPPGRIVSISSQAAHVALDGHGPYCASKAGLNALTRCMALEWGPVGITSNTVSPTVVLTELGKKAWADPEKRQAMESMIPTGRFALPAEIAASVEYLCRDDSGMVNGADLRVDGGFTIR</sequence>
<comment type="similarity">
    <text evidence="1">Belongs to the short-chain dehydrogenases/reductases (SDR) family.</text>
</comment>
<dbReference type="GO" id="GO:0048038">
    <property type="term" value="F:quinone binding"/>
    <property type="evidence" value="ECO:0007669"/>
    <property type="project" value="TreeGrafter"/>
</dbReference>
<dbReference type="Proteomes" id="UP001309876">
    <property type="component" value="Unassembled WGS sequence"/>
</dbReference>
<keyword evidence="4" id="KW-1185">Reference proteome</keyword>
<organism evidence="3 4">
    <name type="scientific">Lithohypha guttulata</name>
    <dbReference type="NCBI Taxonomy" id="1690604"/>
    <lineage>
        <taxon>Eukaryota</taxon>
        <taxon>Fungi</taxon>
        <taxon>Dikarya</taxon>
        <taxon>Ascomycota</taxon>
        <taxon>Pezizomycotina</taxon>
        <taxon>Eurotiomycetes</taxon>
        <taxon>Chaetothyriomycetidae</taxon>
        <taxon>Chaetothyriales</taxon>
        <taxon>Trichomeriaceae</taxon>
        <taxon>Lithohypha</taxon>
    </lineage>
</organism>
<dbReference type="Pfam" id="PF13561">
    <property type="entry name" value="adh_short_C2"/>
    <property type="match status" value="1"/>
</dbReference>
<dbReference type="SUPFAM" id="SSF51735">
    <property type="entry name" value="NAD(P)-binding Rossmann-fold domains"/>
    <property type="match status" value="1"/>
</dbReference>
<dbReference type="CDD" id="cd05233">
    <property type="entry name" value="SDR_c"/>
    <property type="match status" value="1"/>
</dbReference>